<dbReference type="OrthoDB" id="2271042at2759"/>
<comment type="caution">
    <text evidence="2">The sequence shown here is derived from an EMBL/GenBank/DDBJ whole genome shotgun (WGS) entry which is preliminary data.</text>
</comment>
<evidence type="ECO:0000256" key="1">
    <source>
        <dbReference type="SAM" id="SignalP"/>
    </source>
</evidence>
<gene>
    <name evidence="2" type="ORF">A0J61_01907</name>
</gene>
<dbReference type="EMBL" id="LUGH01000066">
    <property type="protein sequence ID" value="OBZ90057.1"/>
    <property type="molecule type" value="Genomic_DNA"/>
</dbReference>
<evidence type="ECO:0000313" key="3">
    <source>
        <dbReference type="Proteomes" id="UP000093000"/>
    </source>
</evidence>
<sequence>MKFALYLTIFVAALVMMASAAPSNKRCKTITDAHENAVCKKYCGNSGYLLGECGSSGICLCKNKKYTTKKSKQ</sequence>
<accession>A0A1C7NLT4</accession>
<name>A0A1C7NLT4_9FUNG</name>
<organism evidence="2 3">
    <name type="scientific">Choanephora cucurbitarum</name>
    <dbReference type="NCBI Taxonomy" id="101091"/>
    <lineage>
        <taxon>Eukaryota</taxon>
        <taxon>Fungi</taxon>
        <taxon>Fungi incertae sedis</taxon>
        <taxon>Mucoromycota</taxon>
        <taxon>Mucoromycotina</taxon>
        <taxon>Mucoromycetes</taxon>
        <taxon>Mucorales</taxon>
        <taxon>Mucorineae</taxon>
        <taxon>Choanephoraceae</taxon>
        <taxon>Choanephoroideae</taxon>
        <taxon>Choanephora</taxon>
    </lineage>
</organism>
<dbReference type="AlphaFoldDB" id="A0A1C7NLT4"/>
<protein>
    <recommendedName>
        <fullName evidence="4">Invertebrate defensins family profile domain-containing protein</fullName>
    </recommendedName>
</protein>
<proteinExistence type="predicted"/>
<keyword evidence="3" id="KW-1185">Reference proteome</keyword>
<dbReference type="Proteomes" id="UP000093000">
    <property type="component" value="Unassembled WGS sequence"/>
</dbReference>
<feature type="chain" id="PRO_5008889778" description="Invertebrate defensins family profile domain-containing protein" evidence="1">
    <location>
        <begin position="21"/>
        <end position="73"/>
    </location>
</feature>
<keyword evidence="1" id="KW-0732">Signal</keyword>
<dbReference type="InParanoid" id="A0A1C7NLT4"/>
<evidence type="ECO:0000313" key="2">
    <source>
        <dbReference type="EMBL" id="OBZ90057.1"/>
    </source>
</evidence>
<feature type="signal peptide" evidence="1">
    <location>
        <begin position="1"/>
        <end position="20"/>
    </location>
</feature>
<reference evidence="2 3" key="1">
    <citation type="submission" date="2016-03" db="EMBL/GenBank/DDBJ databases">
        <title>Choanephora cucurbitarum.</title>
        <authorList>
            <person name="Min B."/>
            <person name="Park H."/>
            <person name="Park J.-H."/>
            <person name="Shin H.-D."/>
            <person name="Choi I.-G."/>
        </authorList>
    </citation>
    <scope>NUCLEOTIDE SEQUENCE [LARGE SCALE GENOMIC DNA]</scope>
    <source>
        <strain evidence="2 3">KUS-F28377</strain>
    </source>
</reference>
<evidence type="ECO:0008006" key="4">
    <source>
        <dbReference type="Google" id="ProtNLM"/>
    </source>
</evidence>